<reference evidence="2 3" key="1">
    <citation type="journal article" date="2006" name="PLoS Genet.">
        <title>Comparative genomics of emerging human ehrlichiosis agents.</title>
        <authorList>
            <person name="Dunning Hotopp J.C."/>
            <person name="Lin M."/>
            <person name="Madupu R."/>
            <person name="Crabtree J."/>
            <person name="Angiuoli S.V."/>
            <person name="Eisen J.A."/>
            <person name="Seshadri R."/>
            <person name="Ren Q."/>
            <person name="Wu M."/>
            <person name="Utterback T.R."/>
            <person name="Smith S."/>
            <person name="Lewis M."/>
            <person name="Khouri H."/>
            <person name="Zhang C."/>
            <person name="Niu H."/>
            <person name="Lin Q."/>
            <person name="Ohashi N."/>
            <person name="Zhi N."/>
            <person name="Nelson W."/>
            <person name="Brinkac L.M."/>
            <person name="Dodson R.J."/>
            <person name="Rosovitz M.J."/>
            <person name="Sundaram J."/>
            <person name="Daugherty S.C."/>
            <person name="Davidsen T."/>
            <person name="Durkin A.S."/>
            <person name="Gwinn M."/>
            <person name="Haft D.H."/>
            <person name="Selengut J.D."/>
            <person name="Sullivan S.A."/>
            <person name="Zafar N."/>
            <person name="Zhou L."/>
            <person name="Benahmed F."/>
            <person name="Forberger H."/>
            <person name="Halpin R."/>
            <person name="Mulligan S."/>
            <person name="Robinson J."/>
            <person name="White O."/>
            <person name="Rikihisa Y."/>
            <person name="Tettelin H."/>
        </authorList>
    </citation>
    <scope>NUCLEOTIDE SEQUENCE [LARGE SCALE GENOMIC DNA]</scope>
    <source>
        <strain evidence="3">ATCC CRL-10679 / Arkansas</strain>
    </source>
</reference>
<dbReference type="EC" id="3.6.3.14" evidence="2"/>
<name>Q2GFA9_EHRCR</name>
<gene>
    <name evidence="2" type="primary">atpF</name>
    <name evidence="2" type="ordered locus">ECH_1089</name>
</gene>
<dbReference type="RefSeq" id="WP_006010297.1">
    <property type="nucleotide sequence ID" value="NC_007799.1"/>
</dbReference>
<sequence>MISTYFITNIAFCIGALSAFWPLYRKINQLLSSMSNKVRREVMLPYDIQKQSKDLLDSALIQNYEIEKTIAEVLKTANEEYKLIIASNKKDIENIIEKHLDAAVQRISDQASAMVQSLKLNTVDIAASAVQELIKEYNEHQKQDNGGVISTIDRDLRKKLH</sequence>
<feature type="transmembrane region" description="Helical" evidence="1">
    <location>
        <begin position="6"/>
        <end position="24"/>
    </location>
</feature>
<evidence type="ECO:0000313" key="2">
    <source>
        <dbReference type="EMBL" id="ABD44894.1"/>
    </source>
</evidence>
<keyword evidence="3" id="KW-1185">Reference proteome</keyword>
<evidence type="ECO:0000313" key="3">
    <source>
        <dbReference type="Proteomes" id="UP000008320"/>
    </source>
</evidence>
<dbReference type="AlphaFoldDB" id="Q2GFA9"/>
<dbReference type="EMBL" id="CP000236">
    <property type="protein sequence ID" value="ABD44894.1"/>
    <property type="molecule type" value="Genomic_DNA"/>
</dbReference>
<keyword evidence="1" id="KW-0812">Transmembrane</keyword>
<keyword evidence="1" id="KW-1133">Transmembrane helix</keyword>
<keyword evidence="2" id="KW-0378">Hydrolase</keyword>
<protein>
    <submittedName>
        <fullName evidence="2">ATP synthase F0, B chain</fullName>
        <ecNumber evidence="2">3.6.3.14</ecNumber>
    </submittedName>
</protein>
<proteinExistence type="predicted"/>
<dbReference type="OrthoDB" id="7163029at2"/>
<accession>Q2GFA9</accession>
<dbReference type="GO" id="GO:0016787">
    <property type="term" value="F:hydrolase activity"/>
    <property type="evidence" value="ECO:0007669"/>
    <property type="project" value="UniProtKB-KW"/>
</dbReference>
<organism evidence="2 3">
    <name type="scientific">Ehrlichia chaffeensis (strain ATCC CRL-10679 / Arkansas)</name>
    <dbReference type="NCBI Taxonomy" id="205920"/>
    <lineage>
        <taxon>Bacteria</taxon>
        <taxon>Pseudomonadati</taxon>
        <taxon>Pseudomonadota</taxon>
        <taxon>Alphaproteobacteria</taxon>
        <taxon>Rickettsiales</taxon>
        <taxon>Anaplasmataceae</taxon>
        <taxon>Ehrlichia</taxon>
    </lineage>
</organism>
<dbReference type="KEGG" id="ech:ECH_1089"/>
<dbReference type="Proteomes" id="UP000008320">
    <property type="component" value="Chromosome"/>
</dbReference>
<evidence type="ECO:0000256" key="1">
    <source>
        <dbReference type="SAM" id="Phobius"/>
    </source>
</evidence>
<dbReference type="STRING" id="205920.ECH_1089"/>
<dbReference type="HOGENOM" id="CLU_138419_0_0_5"/>
<keyword evidence="1" id="KW-0472">Membrane</keyword>